<dbReference type="AlphaFoldDB" id="A0A0C3FYB0"/>
<accession>A0A0C3FYB0</accession>
<organism evidence="2 3">
    <name type="scientific">Piloderma croceum (strain F 1598)</name>
    <dbReference type="NCBI Taxonomy" id="765440"/>
    <lineage>
        <taxon>Eukaryota</taxon>
        <taxon>Fungi</taxon>
        <taxon>Dikarya</taxon>
        <taxon>Basidiomycota</taxon>
        <taxon>Agaricomycotina</taxon>
        <taxon>Agaricomycetes</taxon>
        <taxon>Agaricomycetidae</taxon>
        <taxon>Atheliales</taxon>
        <taxon>Atheliaceae</taxon>
        <taxon>Piloderma</taxon>
    </lineage>
</organism>
<gene>
    <name evidence="2" type="ORF">PILCRDRAFT_88093</name>
</gene>
<reference evidence="2 3" key="1">
    <citation type="submission" date="2014-04" db="EMBL/GenBank/DDBJ databases">
        <authorList>
            <consortium name="DOE Joint Genome Institute"/>
            <person name="Kuo A."/>
            <person name="Tarkka M."/>
            <person name="Buscot F."/>
            <person name="Kohler A."/>
            <person name="Nagy L.G."/>
            <person name="Floudas D."/>
            <person name="Copeland A."/>
            <person name="Barry K.W."/>
            <person name="Cichocki N."/>
            <person name="Veneault-Fourrey C."/>
            <person name="LaButti K."/>
            <person name="Lindquist E.A."/>
            <person name="Lipzen A."/>
            <person name="Lundell T."/>
            <person name="Morin E."/>
            <person name="Murat C."/>
            <person name="Sun H."/>
            <person name="Tunlid A."/>
            <person name="Henrissat B."/>
            <person name="Grigoriev I.V."/>
            <person name="Hibbett D.S."/>
            <person name="Martin F."/>
            <person name="Nordberg H.P."/>
            <person name="Cantor M.N."/>
            <person name="Hua S.X."/>
        </authorList>
    </citation>
    <scope>NUCLEOTIDE SEQUENCE [LARGE SCALE GENOMIC DNA]</scope>
    <source>
        <strain evidence="2 3">F 1598</strain>
    </source>
</reference>
<reference evidence="3" key="2">
    <citation type="submission" date="2015-01" db="EMBL/GenBank/DDBJ databases">
        <title>Evolutionary Origins and Diversification of the Mycorrhizal Mutualists.</title>
        <authorList>
            <consortium name="DOE Joint Genome Institute"/>
            <consortium name="Mycorrhizal Genomics Consortium"/>
            <person name="Kohler A."/>
            <person name="Kuo A."/>
            <person name="Nagy L.G."/>
            <person name="Floudas D."/>
            <person name="Copeland A."/>
            <person name="Barry K.W."/>
            <person name="Cichocki N."/>
            <person name="Veneault-Fourrey C."/>
            <person name="LaButti K."/>
            <person name="Lindquist E.A."/>
            <person name="Lipzen A."/>
            <person name="Lundell T."/>
            <person name="Morin E."/>
            <person name="Murat C."/>
            <person name="Riley R."/>
            <person name="Ohm R."/>
            <person name="Sun H."/>
            <person name="Tunlid A."/>
            <person name="Henrissat B."/>
            <person name="Grigoriev I.V."/>
            <person name="Hibbett D.S."/>
            <person name="Martin F."/>
        </authorList>
    </citation>
    <scope>NUCLEOTIDE SEQUENCE [LARGE SCALE GENOMIC DNA]</scope>
    <source>
        <strain evidence="3">F 1598</strain>
    </source>
</reference>
<name>A0A0C3FYB0_PILCF</name>
<feature type="compositionally biased region" description="Low complexity" evidence="1">
    <location>
        <begin position="36"/>
        <end position="47"/>
    </location>
</feature>
<dbReference type="EMBL" id="KN832991">
    <property type="protein sequence ID" value="KIM83191.1"/>
    <property type="molecule type" value="Genomic_DNA"/>
</dbReference>
<sequence length="344" mass="38265">MQSICNEYIPDLHLKFVESDCQELLAVVADIMESSPSQSSDQQAPPSRFEINPSLTRGSLTSLPNAFASRLVMASSSSATYLHAQCISLHNSTLAAQLPHVTPFERLLACNRTFPELHEASSSPSHRTALAQATYGFPGAGGPQGTYHQEGTTVPAVPGPVPFQSPHRLVHESTHKSNKTPNIGKSPLKLATQDFGRVTTVPMNDMGIPNNRFEPVLVYPGLRMHGQQPVHRSVNPVTHQIGALVSTRQEKQEFCCWRRCYGCKFESDHVGNVGRHEDCECLWRNEAERALGDSLTTCRLCHPPLPFSRTDKYRDHVRKLHPMFAPSLSRRKRRAKQTTRTPSD</sequence>
<dbReference type="Proteomes" id="UP000054166">
    <property type="component" value="Unassembled WGS sequence"/>
</dbReference>
<proteinExistence type="predicted"/>
<evidence type="ECO:0000256" key="1">
    <source>
        <dbReference type="SAM" id="MobiDB-lite"/>
    </source>
</evidence>
<feature type="region of interest" description="Disordered" evidence="1">
    <location>
        <begin position="324"/>
        <end position="344"/>
    </location>
</feature>
<protein>
    <submittedName>
        <fullName evidence="2">Uncharacterized protein</fullName>
    </submittedName>
</protein>
<evidence type="ECO:0000313" key="2">
    <source>
        <dbReference type="EMBL" id="KIM83191.1"/>
    </source>
</evidence>
<feature type="region of interest" description="Disordered" evidence="1">
    <location>
        <begin position="36"/>
        <end position="55"/>
    </location>
</feature>
<keyword evidence="3" id="KW-1185">Reference proteome</keyword>
<dbReference type="HOGENOM" id="CLU_806776_0_0_1"/>
<evidence type="ECO:0000313" key="3">
    <source>
        <dbReference type="Proteomes" id="UP000054166"/>
    </source>
</evidence>
<dbReference type="InParanoid" id="A0A0C3FYB0"/>